<reference evidence="3" key="1">
    <citation type="submission" date="2018-05" db="EMBL/GenBank/DDBJ databases">
        <authorList>
            <person name="Lanie J.A."/>
            <person name="Ng W.-L."/>
            <person name="Kazmierczak K.M."/>
            <person name="Andrzejewski T.M."/>
            <person name="Davidsen T.M."/>
            <person name="Wayne K.J."/>
            <person name="Tettelin H."/>
            <person name="Glass J.I."/>
            <person name="Rusch D."/>
            <person name="Podicherti R."/>
            <person name="Tsui H.-C.T."/>
            <person name="Winkler M.E."/>
        </authorList>
    </citation>
    <scope>NUCLEOTIDE SEQUENCE</scope>
</reference>
<feature type="domain" description="Alpha/beta hydrolase" evidence="2">
    <location>
        <begin position="241"/>
        <end position="648"/>
    </location>
</feature>
<evidence type="ECO:0000259" key="2">
    <source>
        <dbReference type="Pfam" id="PF20091"/>
    </source>
</evidence>
<name>A0A381V3X7_9ZZZZ</name>
<sequence>MPATKFETTFRRVLADGKHFGDVGQYEEIRGVLSFQTDPENDANSRITDVKLAPINQDGFVEFESDVSLILPVDKTKVSGKLLLDVVNRGNRVGLPNFNRGTRPLIDENTPIDVEVDLGDGLLMEQGYVVVACGWQVDAPPFDALITMRGPEALNPDGSRLEGKVYMQLQSPEDTHNFLLSDKGHKAYEAADMYEPSALIEIRDMPDGPAEPMARDDWKFGRIDDAGNYHPDPGYVCSEKGFEKGRLYQAVYTAVGAPVIGLSFAALRDCVSWIKNGSPHLDSPVEGIDTAYAYGRSQTGRFLRTFAYNDFNLDEAGRETLDGFIANVAGGMRGEFNQRFGQNSKDRNNMMHQLFPFASIEQTDPETEDTGSLHGRLDGRGSNLKIMYTNTSAEYHRVDASLLHTDPDGRRDIHQGSNTRVYHFAGTEHGIGVWPPTDNGFIVEGAERSQNIRSIIDYTPLLRACLINMDAWVTEGKEPPASEHPRIEEGTLVHPSSLQAVFSKIPGSNYPERHATPRRREFSPSDGNEHPNIIPPEIGKEFGGLVPAVNSDGNEIGGIIAPEIAVPVAAHTGWTLRHPDVGGDKQLLVFAGGTIPFPITQSQRLSAGDPRPSIEERYSSRDDYLDQVKEAAEELVESRYLLPEDVEVSVSLASRMWDWFTDSDS</sequence>
<dbReference type="EMBL" id="UINC01007552">
    <property type="protein sequence ID" value="SVA33973.1"/>
    <property type="molecule type" value="Genomic_DNA"/>
</dbReference>
<dbReference type="InterPro" id="IPR045394">
    <property type="entry name" value="Abhydrolase_dom"/>
</dbReference>
<protein>
    <recommendedName>
        <fullName evidence="2">Alpha/beta hydrolase domain-containing protein</fullName>
    </recommendedName>
</protein>
<evidence type="ECO:0000256" key="1">
    <source>
        <dbReference type="SAM" id="MobiDB-lite"/>
    </source>
</evidence>
<accession>A0A381V3X7</accession>
<gene>
    <name evidence="3" type="ORF">METZ01_LOCUS86827</name>
</gene>
<feature type="region of interest" description="Disordered" evidence="1">
    <location>
        <begin position="506"/>
        <end position="531"/>
    </location>
</feature>
<evidence type="ECO:0000313" key="3">
    <source>
        <dbReference type="EMBL" id="SVA33973.1"/>
    </source>
</evidence>
<dbReference type="Pfam" id="PF20091">
    <property type="entry name" value="Abhydrolase_10"/>
    <property type="match status" value="1"/>
</dbReference>
<organism evidence="3">
    <name type="scientific">marine metagenome</name>
    <dbReference type="NCBI Taxonomy" id="408172"/>
    <lineage>
        <taxon>unclassified sequences</taxon>
        <taxon>metagenomes</taxon>
        <taxon>ecological metagenomes</taxon>
    </lineage>
</organism>
<dbReference type="AlphaFoldDB" id="A0A381V3X7"/>
<feature type="compositionally biased region" description="Basic and acidic residues" evidence="1">
    <location>
        <begin position="511"/>
        <end position="529"/>
    </location>
</feature>
<proteinExistence type="predicted"/>